<evidence type="ECO:0000313" key="1">
    <source>
        <dbReference type="EMBL" id="SAL56478.1"/>
    </source>
</evidence>
<name>A0A158IIT3_9BURK</name>
<dbReference type="EMBL" id="FCOL02000012">
    <property type="protein sequence ID" value="SAL56478.1"/>
    <property type="molecule type" value="Genomic_DNA"/>
</dbReference>
<protein>
    <submittedName>
        <fullName evidence="1">Uncharacterized protein</fullName>
    </submittedName>
</protein>
<dbReference type="Proteomes" id="UP000054925">
    <property type="component" value="Unassembled WGS sequence"/>
</dbReference>
<evidence type="ECO:0000313" key="2">
    <source>
        <dbReference type="Proteomes" id="UP000054925"/>
    </source>
</evidence>
<organism evidence="1 2">
    <name type="scientific">Caballeronia terrestris</name>
    <dbReference type="NCBI Taxonomy" id="1226301"/>
    <lineage>
        <taxon>Bacteria</taxon>
        <taxon>Pseudomonadati</taxon>
        <taxon>Pseudomonadota</taxon>
        <taxon>Betaproteobacteria</taxon>
        <taxon>Burkholderiales</taxon>
        <taxon>Burkholderiaceae</taxon>
        <taxon>Caballeronia</taxon>
    </lineage>
</organism>
<accession>A0A158IIT3</accession>
<sequence length="51" mass="5603">MLSVRNRLNFASPSSYAVFADSNWNLRNSTPDFANSVKSACISLAPLRILS</sequence>
<proteinExistence type="predicted"/>
<comment type="caution">
    <text evidence="1">The sequence shown here is derived from an EMBL/GenBank/DDBJ whole genome shotgun (WGS) entry which is preliminary data.</text>
</comment>
<keyword evidence="2" id="KW-1185">Reference proteome</keyword>
<dbReference type="AlphaFoldDB" id="A0A158IIT3"/>
<reference evidence="1" key="1">
    <citation type="submission" date="2016-01" db="EMBL/GenBank/DDBJ databases">
        <authorList>
            <person name="Peeters C."/>
        </authorList>
    </citation>
    <scope>NUCLEOTIDE SEQUENCE [LARGE SCALE GENOMIC DNA]</scope>
    <source>
        <strain evidence="1">LMG 22937</strain>
    </source>
</reference>
<gene>
    <name evidence="1" type="ORF">AWB67_02536</name>
</gene>